<evidence type="ECO:0000313" key="3">
    <source>
        <dbReference type="Proteomes" id="UP000789342"/>
    </source>
</evidence>
<dbReference type="Proteomes" id="UP000789342">
    <property type="component" value="Unassembled WGS sequence"/>
</dbReference>
<name>A0A9N9NYB5_9GLOM</name>
<evidence type="ECO:0000256" key="1">
    <source>
        <dbReference type="SAM" id="MobiDB-lite"/>
    </source>
</evidence>
<feature type="non-terminal residue" evidence="2">
    <location>
        <position position="1"/>
    </location>
</feature>
<proteinExistence type="predicted"/>
<feature type="compositionally biased region" description="Polar residues" evidence="1">
    <location>
        <begin position="21"/>
        <end position="33"/>
    </location>
</feature>
<feature type="non-terminal residue" evidence="2">
    <location>
        <position position="44"/>
    </location>
</feature>
<keyword evidence="3" id="KW-1185">Reference proteome</keyword>
<sequence length="44" mass="4895">YGPPAYFRPSPNYGYFGPKTTPEQQFPGDSNRSSDCRAAPSYGY</sequence>
<protein>
    <submittedName>
        <fullName evidence="2">3251_t:CDS:1</fullName>
    </submittedName>
</protein>
<dbReference type="EMBL" id="CAJVPV010055800">
    <property type="protein sequence ID" value="CAG8784955.1"/>
    <property type="molecule type" value="Genomic_DNA"/>
</dbReference>
<feature type="region of interest" description="Disordered" evidence="1">
    <location>
        <begin position="1"/>
        <end position="44"/>
    </location>
</feature>
<evidence type="ECO:0000313" key="2">
    <source>
        <dbReference type="EMBL" id="CAG8784955.1"/>
    </source>
</evidence>
<accession>A0A9N9NYB5</accession>
<gene>
    <name evidence="2" type="ORF">AMORRO_LOCUS17633</name>
</gene>
<reference evidence="2" key="1">
    <citation type="submission" date="2021-06" db="EMBL/GenBank/DDBJ databases">
        <authorList>
            <person name="Kallberg Y."/>
            <person name="Tangrot J."/>
            <person name="Rosling A."/>
        </authorList>
    </citation>
    <scope>NUCLEOTIDE SEQUENCE</scope>
    <source>
        <strain evidence="2">CL551</strain>
    </source>
</reference>
<organism evidence="2 3">
    <name type="scientific">Acaulospora morrowiae</name>
    <dbReference type="NCBI Taxonomy" id="94023"/>
    <lineage>
        <taxon>Eukaryota</taxon>
        <taxon>Fungi</taxon>
        <taxon>Fungi incertae sedis</taxon>
        <taxon>Mucoromycota</taxon>
        <taxon>Glomeromycotina</taxon>
        <taxon>Glomeromycetes</taxon>
        <taxon>Diversisporales</taxon>
        <taxon>Acaulosporaceae</taxon>
        <taxon>Acaulospora</taxon>
    </lineage>
</organism>
<comment type="caution">
    <text evidence="2">The sequence shown here is derived from an EMBL/GenBank/DDBJ whole genome shotgun (WGS) entry which is preliminary data.</text>
</comment>
<dbReference type="AlphaFoldDB" id="A0A9N9NYB5"/>